<feature type="transmembrane region" description="Helical" evidence="1">
    <location>
        <begin position="53"/>
        <end position="71"/>
    </location>
</feature>
<keyword evidence="1" id="KW-0812">Transmembrane</keyword>
<gene>
    <name evidence="2" type="ORF">SBA_ch1_01190</name>
</gene>
<dbReference type="Proteomes" id="UP001059971">
    <property type="component" value="Chromosome 1"/>
</dbReference>
<dbReference type="EMBL" id="AP018817">
    <property type="protein sequence ID" value="BBF67919.1"/>
    <property type="molecule type" value="Genomic_DNA"/>
</dbReference>
<name>A0ABM7FWM6_9SPHN</name>
<sequence>MLAAFFWLLTLCACAFAALFGGKDGRWFALVFLASVLLTMPAQLVGSWHGTQFWLTIVDTMLFAGLIWLMLRSSSYWPIWAAASQLMTVLTHVVTLLLHGFSERIYEGLSTVWVIPLLLFTIIGIELDRKALHDRPYPA</sequence>
<evidence type="ECO:0000313" key="3">
    <source>
        <dbReference type="Proteomes" id="UP001059971"/>
    </source>
</evidence>
<organism evidence="2 3">
    <name type="scientific">Sphingomonas bisphenolicum</name>
    <dbReference type="NCBI Taxonomy" id="296544"/>
    <lineage>
        <taxon>Bacteria</taxon>
        <taxon>Pseudomonadati</taxon>
        <taxon>Pseudomonadota</taxon>
        <taxon>Alphaproteobacteria</taxon>
        <taxon>Sphingomonadales</taxon>
        <taxon>Sphingomonadaceae</taxon>
        <taxon>Sphingomonas</taxon>
    </lineage>
</organism>
<keyword evidence="1" id="KW-1133">Transmembrane helix</keyword>
<feature type="transmembrane region" description="Helical" evidence="1">
    <location>
        <begin position="77"/>
        <end position="98"/>
    </location>
</feature>
<keyword evidence="3" id="KW-1185">Reference proteome</keyword>
<proteinExistence type="predicted"/>
<keyword evidence="1" id="KW-0472">Membrane</keyword>
<evidence type="ECO:0000313" key="2">
    <source>
        <dbReference type="EMBL" id="BBF67919.1"/>
    </source>
</evidence>
<feature type="transmembrane region" description="Helical" evidence="1">
    <location>
        <begin position="27"/>
        <end position="46"/>
    </location>
</feature>
<reference evidence="2" key="1">
    <citation type="submission" date="2018-07" db="EMBL/GenBank/DDBJ databases">
        <title>Complete genome sequence of Sphingomonas bisphenolicum strain AO1, a bisphenol A degradative bacterium isolated from Japanese farm field.</title>
        <authorList>
            <person name="Murakami M."/>
            <person name="Koh M."/>
            <person name="Koba S."/>
            <person name="Matsumura Y."/>
        </authorList>
    </citation>
    <scope>NUCLEOTIDE SEQUENCE</scope>
    <source>
        <strain evidence="2">AO1</strain>
    </source>
</reference>
<feature type="transmembrane region" description="Helical" evidence="1">
    <location>
        <begin position="105"/>
        <end position="125"/>
    </location>
</feature>
<protein>
    <submittedName>
        <fullName evidence="2">Uncharacterized protein</fullName>
    </submittedName>
</protein>
<accession>A0ABM7FWM6</accession>
<dbReference type="RefSeq" id="WP_224550193.1">
    <property type="nucleotide sequence ID" value="NZ_AP018817.1"/>
</dbReference>
<evidence type="ECO:0000256" key="1">
    <source>
        <dbReference type="SAM" id="Phobius"/>
    </source>
</evidence>